<dbReference type="InterPro" id="IPR013324">
    <property type="entry name" value="RNA_pol_sigma_r3/r4-like"/>
</dbReference>
<dbReference type="GO" id="GO:0016987">
    <property type="term" value="F:sigma factor activity"/>
    <property type="evidence" value="ECO:0007669"/>
    <property type="project" value="UniProtKB-KW"/>
</dbReference>
<reference evidence="7" key="2">
    <citation type="submission" date="2020-08" db="EMBL/GenBank/DDBJ databases">
        <authorList>
            <person name="Chen M."/>
            <person name="Teng W."/>
            <person name="Zhao L."/>
            <person name="Hu C."/>
            <person name="Zhou Y."/>
            <person name="Han B."/>
            <person name="Song L."/>
            <person name="Shu W."/>
        </authorList>
    </citation>
    <scope>NUCLEOTIDE SEQUENCE</scope>
    <source>
        <strain evidence="7">FACHB-1277</strain>
    </source>
</reference>
<dbReference type="GO" id="GO:0006352">
    <property type="term" value="P:DNA-templated transcription initiation"/>
    <property type="evidence" value="ECO:0007669"/>
    <property type="project" value="InterPro"/>
</dbReference>
<evidence type="ECO:0000256" key="2">
    <source>
        <dbReference type="ARBA" id="ARBA00023015"/>
    </source>
</evidence>
<evidence type="ECO:0000259" key="5">
    <source>
        <dbReference type="Pfam" id="PF04542"/>
    </source>
</evidence>
<protein>
    <submittedName>
        <fullName evidence="7">Sigma-70 family RNA polymerase sigma factor</fullName>
    </submittedName>
</protein>
<dbReference type="SUPFAM" id="SSF88659">
    <property type="entry name" value="Sigma3 and sigma4 domains of RNA polymerase sigma factors"/>
    <property type="match status" value="1"/>
</dbReference>
<evidence type="ECO:0000256" key="3">
    <source>
        <dbReference type="ARBA" id="ARBA00023082"/>
    </source>
</evidence>
<evidence type="ECO:0000256" key="1">
    <source>
        <dbReference type="ARBA" id="ARBA00010641"/>
    </source>
</evidence>
<dbReference type="SUPFAM" id="SSF88946">
    <property type="entry name" value="Sigma2 domain of RNA polymerase sigma factors"/>
    <property type="match status" value="1"/>
</dbReference>
<name>A0A926UQ51_9CYAN</name>
<dbReference type="InterPro" id="IPR036388">
    <property type="entry name" value="WH-like_DNA-bd_sf"/>
</dbReference>
<evidence type="ECO:0000313" key="7">
    <source>
        <dbReference type="EMBL" id="MBD2149214.1"/>
    </source>
</evidence>
<evidence type="ECO:0000256" key="4">
    <source>
        <dbReference type="ARBA" id="ARBA00023163"/>
    </source>
</evidence>
<proteinExistence type="inferred from homology"/>
<evidence type="ECO:0000259" key="6">
    <source>
        <dbReference type="Pfam" id="PF08281"/>
    </source>
</evidence>
<dbReference type="InterPro" id="IPR013325">
    <property type="entry name" value="RNA_pol_sigma_r2"/>
</dbReference>
<dbReference type="InterPro" id="IPR039425">
    <property type="entry name" value="RNA_pol_sigma-70-like"/>
</dbReference>
<accession>A0A926UQ51</accession>
<dbReference type="RefSeq" id="WP_190349600.1">
    <property type="nucleotide sequence ID" value="NZ_JACJPY010000006.1"/>
</dbReference>
<dbReference type="PANTHER" id="PTHR43133">
    <property type="entry name" value="RNA POLYMERASE ECF-TYPE SIGMA FACTO"/>
    <property type="match status" value="1"/>
</dbReference>
<dbReference type="NCBIfam" id="TIGR02937">
    <property type="entry name" value="sigma70-ECF"/>
    <property type="match status" value="1"/>
</dbReference>
<evidence type="ECO:0000313" key="8">
    <source>
        <dbReference type="Proteomes" id="UP000631421"/>
    </source>
</evidence>
<keyword evidence="2" id="KW-0805">Transcription regulation</keyword>
<dbReference type="Pfam" id="PF08281">
    <property type="entry name" value="Sigma70_r4_2"/>
    <property type="match status" value="1"/>
</dbReference>
<gene>
    <name evidence="7" type="ORF">H6F44_03610</name>
</gene>
<keyword evidence="8" id="KW-1185">Reference proteome</keyword>
<dbReference type="InterPro" id="IPR013249">
    <property type="entry name" value="RNA_pol_sigma70_r4_t2"/>
</dbReference>
<sequence>MFNTVTTHIKHHNPPNLGVDPDLSLVQACLQGDSYAFKKLYQRHHQKVRSTLFQLCGSDGLDDLVQDVFLRAWKGLPKFRQTAQFATWLYRIAFNVASDRRKVLAKMRSQSISVEDEQLANLADVDLGRNSDYQPALTQMHYQDLMQRGLAHLSDDHRAVLVLHDLEELPQKEIAEILAIPVGTVKSRLFHARSAIKKFLAAQGVEL</sequence>
<dbReference type="InterPro" id="IPR007627">
    <property type="entry name" value="RNA_pol_sigma70_r2"/>
</dbReference>
<dbReference type="Pfam" id="PF04542">
    <property type="entry name" value="Sigma70_r2"/>
    <property type="match status" value="1"/>
</dbReference>
<dbReference type="Gene3D" id="1.10.10.10">
    <property type="entry name" value="Winged helix-like DNA-binding domain superfamily/Winged helix DNA-binding domain"/>
    <property type="match status" value="1"/>
</dbReference>
<dbReference type="GO" id="GO:0003677">
    <property type="term" value="F:DNA binding"/>
    <property type="evidence" value="ECO:0007669"/>
    <property type="project" value="InterPro"/>
</dbReference>
<dbReference type="NCBIfam" id="NF009171">
    <property type="entry name" value="PRK12518.1"/>
    <property type="match status" value="1"/>
</dbReference>
<dbReference type="Proteomes" id="UP000631421">
    <property type="component" value="Unassembled WGS sequence"/>
</dbReference>
<comment type="caution">
    <text evidence="7">The sequence shown here is derived from an EMBL/GenBank/DDBJ whole genome shotgun (WGS) entry which is preliminary data.</text>
</comment>
<keyword evidence="4" id="KW-0804">Transcription</keyword>
<dbReference type="EMBL" id="JACJPY010000006">
    <property type="protein sequence ID" value="MBD2149214.1"/>
    <property type="molecule type" value="Genomic_DNA"/>
</dbReference>
<keyword evidence="3" id="KW-0731">Sigma factor</keyword>
<dbReference type="AlphaFoldDB" id="A0A926UQ51"/>
<dbReference type="PANTHER" id="PTHR43133:SF51">
    <property type="entry name" value="RNA POLYMERASE SIGMA FACTOR"/>
    <property type="match status" value="1"/>
</dbReference>
<dbReference type="CDD" id="cd06171">
    <property type="entry name" value="Sigma70_r4"/>
    <property type="match status" value="1"/>
</dbReference>
<feature type="domain" description="RNA polymerase sigma factor 70 region 4 type 2" evidence="6">
    <location>
        <begin position="146"/>
        <end position="195"/>
    </location>
</feature>
<reference evidence="7" key="1">
    <citation type="journal article" date="2015" name="ISME J.">
        <title>Draft Genome Sequence of Streptomyces incarnatus NRRL8089, which Produces the Nucleoside Antibiotic Sinefungin.</title>
        <authorList>
            <person name="Oshima K."/>
            <person name="Hattori M."/>
            <person name="Shimizu H."/>
            <person name="Fukuda K."/>
            <person name="Nemoto M."/>
            <person name="Inagaki K."/>
            <person name="Tamura T."/>
        </authorList>
    </citation>
    <scope>NUCLEOTIDE SEQUENCE</scope>
    <source>
        <strain evidence="7">FACHB-1277</strain>
    </source>
</reference>
<dbReference type="Gene3D" id="1.10.1740.10">
    <property type="match status" value="1"/>
</dbReference>
<feature type="domain" description="RNA polymerase sigma-70 region 2" evidence="5">
    <location>
        <begin position="40"/>
        <end position="101"/>
    </location>
</feature>
<organism evidence="7 8">
    <name type="scientific">Pseudanabaena cinerea FACHB-1277</name>
    <dbReference type="NCBI Taxonomy" id="2949581"/>
    <lineage>
        <taxon>Bacteria</taxon>
        <taxon>Bacillati</taxon>
        <taxon>Cyanobacteriota</taxon>
        <taxon>Cyanophyceae</taxon>
        <taxon>Pseudanabaenales</taxon>
        <taxon>Pseudanabaenaceae</taxon>
        <taxon>Pseudanabaena</taxon>
        <taxon>Pseudanabaena cinerea</taxon>
    </lineage>
</organism>
<dbReference type="InterPro" id="IPR014284">
    <property type="entry name" value="RNA_pol_sigma-70_dom"/>
</dbReference>
<comment type="similarity">
    <text evidence="1">Belongs to the sigma-70 factor family. ECF subfamily.</text>
</comment>